<accession>A0A6M3IH42</accession>
<sequence length="149" mass="16185">MPTIDLGVNFEDVKDSDLFPVVPNGTYPFLVKSVEAVNAQNGRPMLKWKIEIIDPTDGKAVNLFINAVLPWTPPGESELTVTGLQTLVGICKATGVPWTGKDLNTEDYVGRNGTGAKVVQKLKQEKNSAGEYVDNTDGVMVNEVKGFVY</sequence>
<evidence type="ECO:0000313" key="1">
    <source>
        <dbReference type="EMBL" id="QJA56739.1"/>
    </source>
</evidence>
<evidence type="ECO:0008006" key="2">
    <source>
        <dbReference type="Google" id="ProtNLM"/>
    </source>
</evidence>
<proteinExistence type="predicted"/>
<dbReference type="EMBL" id="MT141236">
    <property type="protein sequence ID" value="QJA56739.1"/>
    <property type="molecule type" value="Genomic_DNA"/>
</dbReference>
<protein>
    <recommendedName>
        <fullName evidence="2">DUF669 domain-containing protein</fullName>
    </recommendedName>
</protein>
<gene>
    <name evidence="1" type="ORF">MM415B01803_0018</name>
</gene>
<dbReference type="AlphaFoldDB" id="A0A6M3IH42"/>
<reference evidence="1" key="1">
    <citation type="submission" date="2020-03" db="EMBL/GenBank/DDBJ databases">
        <title>The deep terrestrial virosphere.</title>
        <authorList>
            <person name="Holmfeldt K."/>
            <person name="Nilsson E."/>
            <person name="Simone D."/>
            <person name="Lopez-Fernandez M."/>
            <person name="Wu X."/>
            <person name="de Brujin I."/>
            <person name="Lundin D."/>
            <person name="Andersson A."/>
            <person name="Bertilsson S."/>
            <person name="Dopson M."/>
        </authorList>
    </citation>
    <scope>NUCLEOTIDE SEQUENCE</scope>
    <source>
        <strain evidence="1">MM415B01803</strain>
    </source>
</reference>
<dbReference type="Pfam" id="PF05037">
    <property type="entry name" value="DUF669"/>
    <property type="match status" value="1"/>
</dbReference>
<organism evidence="1">
    <name type="scientific">viral metagenome</name>
    <dbReference type="NCBI Taxonomy" id="1070528"/>
    <lineage>
        <taxon>unclassified sequences</taxon>
        <taxon>metagenomes</taxon>
        <taxon>organismal metagenomes</taxon>
    </lineage>
</organism>
<dbReference type="InterPro" id="IPR007731">
    <property type="entry name" value="DUF669"/>
</dbReference>
<name>A0A6M3IH42_9ZZZZ</name>